<feature type="signal peptide" evidence="1">
    <location>
        <begin position="1"/>
        <end position="23"/>
    </location>
</feature>
<dbReference type="InterPro" id="IPR011990">
    <property type="entry name" value="TPR-like_helical_dom_sf"/>
</dbReference>
<proteinExistence type="predicted"/>
<dbReference type="Proteomes" id="UP000724268">
    <property type="component" value="Unassembled WGS sequence"/>
</dbReference>
<accession>A0ABS7A1E5</accession>
<organism evidence="2 3">
    <name type="scientific">Thermus brevis</name>
    <dbReference type="NCBI Taxonomy" id="2862456"/>
    <lineage>
        <taxon>Bacteria</taxon>
        <taxon>Thermotogati</taxon>
        <taxon>Deinococcota</taxon>
        <taxon>Deinococci</taxon>
        <taxon>Thermales</taxon>
        <taxon>Thermaceae</taxon>
        <taxon>Thermus</taxon>
    </lineage>
</organism>
<keyword evidence="3" id="KW-1185">Reference proteome</keyword>
<feature type="chain" id="PRO_5046189854" description="Tetratricopeptide repeat protein" evidence="1">
    <location>
        <begin position="24"/>
        <end position="324"/>
    </location>
</feature>
<dbReference type="Gene3D" id="1.25.40.10">
    <property type="entry name" value="Tetratricopeptide repeat domain"/>
    <property type="match status" value="1"/>
</dbReference>
<keyword evidence="1" id="KW-0732">Signal</keyword>
<reference evidence="2 3" key="1">
    <citation type="submission" date="2021-07" db="EMBL/GenBank/DDBJ databases">
        <title>Thermus aquaticus gen. n. and sp. n., a nonsporulating extreme thermophile.</title>
        <authorList>
            <person name="Hu C.-J."/>
            <person name="Li W.-J."/>
            <person name="Xian W.-D."/>
        </authorList>
    </citation>
    <scope>NUCLEOTIDE SEQUENCE [LARGE SCALE GENOMIC DNA]</scope>
    <source>
        <strain evidence="2 3">SYSU G05001</strain>
    </source>
</reference>
<gene>
    <name evidence="2" type="ORF">KZX47_13625</name>
</gene>
<evidence type="ECO:0000313" key="2">
    <source>
        <dbReference type="EMBL" id="MBW6396177.1"/>
    </source>
</evidence>
<dbReference type="EMBL" id="JAHXRS010000037">
    <property type="protein sequence ID" value="MBW6396177.1"/>
    <property type="molecule type" value="Genomic_DNA"/>
</dbReference>
<comment type="caution">
    <text evidence="2">The sequence shown here is derived from an EMBL/GenBank/DDBJ whole genome shotgun (WGS) entry which is preliminary data.</text>
</comment>
<evidence type="ECO:0008006" key="4">
    <source>
        <dbReference type="Google" id="ProtNLM"/>
    </source>
</evidence>
<protein>
    <recommendedName>
        <fullName evidence="4">Tetratricopeptide repeat protein</fullName>
    </recommendedName>
</protein>
<name>A0ABS7A1E5_9DEIN</name>
<dbReference type="RefSeq" id="WP_219760578.1">
    <property type="nucleotide sequence ID" value="NZ_JAHXRS010000037.1"/>
</dbReference>
<evidence type="ECO:0000256" key="1">
    <source>
        <dbReference type="SAM" id="SignalP"/>
    </source>
</evidence>
<evidence type="ECO:0000313" key="3">
    <source>
        <dbReference type="Proteomes" id="UP000724268"/>
    </source>
</evidence>
<sequence>MQKQLKVTLLSLLGLALPAFSQAYLDGREVLSLANASRYAEAFQLARKRPEAYGQWAALLIWHRILPEAYAYSTVEGYLRGYAEACRHMTVNKEAEAFCYRGIIDADSWRNYPEVARLLTEIQLPKISRQQAQQGLALLERENVPYAILLNQVVRYLLSTDPNERAKAREEARLQPLVERYPYSLGGAMAAGLLSQVLWERERYSEALSTARPVAGIVAAAGSVLAWAEYTGTGVQQNRQSACNRAHFWVRRSLAPAALYTLALCYLEGTGGFPKDPVEAYGVLWLGKNNSPYPGFAEKVRELEALLTPAQLQEGRRRAESYLR</sequence>